<dbReference type="EMBL" id="CP001802">
    <property type="protein sequence ID" value="ACY20620.1"/>
    <property type="molecule type" value="Genomic_DNA"/>
</dbReference>
<reference evidence="3" key="1">
    <citation type="submission" date="2009-10" db="EMBL/GenBank/DDBJ databases">
        <title>The complete chromosome of Gordonia bronchialis DSM 43247.</title>
        <authorList>
            <consortium name="US DOE Joint Genome Institute (JGI-PGF)"/>
            <person name="Lucas S."/>
            <person name="Copeland A."/>
            <person name="Lapidus A."/>
            <person name="Glavina del Rio T."/>
            <person name="Dalin E."/>
            <person name="Tice H."/>
            <person name="Bruce D."/>
            <person name="Goodwin L."/>
            <person name="Pitluck S."/>
            <person name="Kyrpides N."/>
            <person name="Mavromatis K."/>
            <person name="Ivanova N."/>
            <person name="Ovchinnikova G."/>
            <person name="Saunders E."/>
            <person name="Brettin T."/>
            <person name="Detter J.C."/>
            <person name="Han C."/>
            <person name="Larimer F."/>
            <person name="Land M."/>
            <person name="Hauser L."/>
            <person name="Markowitz V."/>
            <person name="Cheng J.-F."/>
            <person name="Hugenholtz P."/>
            <person name="Woyke T."/>
            <person name="Wu D."/>
            <person name="Jando M."/>
            <person name="Schneider S."/>
            <person name="Goeker M."/>
            <person name="Klenk H.-P."/>
            <person name="Eisen J.A."/>
        </authorList>
    </citation>
    <scope>NUCLEOTIDE SEQUENCE [LARGE SCALE GENOMIC DNA]</scope>
    <source>
        <strain evidence="3">ATCC 25592 / DSM 43247 / BCRC 13721 / JCM 3198 / KCTC 3076 / NBRC 16047 / NCTC 10667</strain>
    </source>
</reference>
<keyword evidence="1" id="KW-0812">Transmembrane</keyword>
<evidence type="ECO:0000256" key="1">
    <source>
        <dbReference type="SAM" id="Phobius"/>
    </source>
</evidence>
<name>D0L5U1_GORB4</name>
<protein>
    <submittedName>
        <fullName evidence="2">Uncharacterized protein</fullName>
    </submittedName>
</protein>
<feature type="transmembrane region" description="Helical" evidence="1">
    <location>
        <begin position="22"/>
        <end position="42"/>
    </location>
</feature>
<gene>
    <name evidence="2" type="ordered locus">Gbro_1333</name>
</gene>
<proteinExistence type="predicted"/>
<dbReference type="KEGG" id="gbr:Gbro_1333"/>
<keyword evidence="1" id="KW-1133">Transmembrane helix</keyword>
<evidence type="ECO:0000313" key="2">
    <source>
        <dbReference type="EMBL" id="ACY20620.1"/>
    </source>
</evidence>
<dbReference type="STRING" id="526226.Gbro_1333"/>
<organism evidence="2 3">
    <name type="scientific">Gordonia bronchialis (strain ATCC 25592 / DSM 43247 / BCRC 13721 / JCM 3198 / KCTC 3076 / NBRC 16047 / NCTC 10667)</name>
    <name type="common">Rhodococcus bronchialis</name>
    <dbReference type="NCBI Taxonomy" id="526226"/>
    <lineage>
        <taxon>Bacteria</taxon>
        <taxon>Bacillati</taxon>
        <taxon>Actinomycetota</taxon>
        <taxon>Actinomycetes</taxon>
        <taxon>Mycobacteriales</taxon>
        <taxon>Gordoniaceae</taxon>
        <taxon>Gordonia</taxon>
    </lineage>
</organism>
<evidence type="ECO:0000313" key="3">
    <source>
        <dbReference type="Proteomes" id="UP000001219"/>
    </source>
</evidence>
<reference evidence="2 3" key="2">
    <citation type="journal article" date="2010" name="Stand. Genomic Sci.">
        <title>Complete genome sequence of Gordonia bronchialis type strain (3410).</title>
        <authorList>
            <person name="Ivanova N."/>
            <person name="Sikorski J."/>
            <person name="Jando M."/>
            <person name="Lapidus A."/>
            <person name="Nolan M."/>
            <person name="Lucas S."/>
            <person name="Del Rio T.G."/>
            <person name="Tice H."/>
            <person name="Copeland A."/>
            <person name="Cheng J.F."/>
            <person name="Chen F."/>
            <person name="Bruce D."/>
            <person name="Goodwin L."/>
            <person name="Pitluck S."/>
            <person name="Mavromatis K."/>
            <person name="Ovchinnikova G."/>
            <person name="Pati A."/>
            <person name="Chen A."/>
            <person name="Palaniappan K."/>
            <person name="Land M."/>
            <person name="Hauser L."/>
            <person name="Chang Y.J."/>
            <person name="Jeffries C.D."/>
            <person name="Chain P."/>
            <person name="Saunders E."/>
            <person name="Han C."/>
            <person name="Detter J.C."/>
            <person name="Brettin T."/>
            <person name="Rohde M."/>
            <person name="Goker M."/>
            <person name="Bristow J."/>
            <person name="Eisen J.A."/>
            <person name="Markowitz V."/>
            <person name="Hugenholtz P."/>
            <person name="Klenk H.P."/>
            <person name="Kyrpides N.C."/>
        </authorList>
    </citation>
    <scope>NUCLEOTIDE SEQUENCE [LARGE SCALE GENOMIC DNA]</scope>
    <source>
        <strain evidence="3">ATCC 25592 / DSM 43247 / BCRC 13721 / JCM 3198 / KCTC 3076 / NBRC 16047 / NCTC 10667</strain>
    </source>
</reference>
<dbReference type="AlphaFoldDB" id="D0L5U1"/>
<sequence>MTYVTTERYVTRHEEPIMLRRILRGTIIAVSAVGLIVMSSAVRADAAPARTVITPVIWTVAYGPACGGNVSGLASTVPNRPGTLYLQATGRFLGISDDGGQCRVGVRIFWRKVNTAGVVRGEVRGMLIPSSITKIVGETVRTGPGRVEFWIVTDRPSTTVPRSVIDVA</sequence>
<accession>D0L5U1</accession>
<dbReference type="HOGENOM" id="CLU_1584157_0_0_11"/>
<keyword evidence="3" id="KW-1185">Reference proteome</keyword>
<keyword evidence="1" id="KW-0472">Membrane</keyword>
<dbReference type="Proteomes" id="UP000001219">
    <property type="component" value="Chromosome"/>
</dbReference>